<protein>
    <recommendedName>
        <fullName evidence="5">Carboxypeptidase regulatory-like domain-containing protein</fullName>
    </recommendedName>
</protein>
<dbReference type="SUPFAM" id="SSF49452">
    <property type="entry name" value="Starch-binding domain-like"/>
    <property type="match status" value="1"/>
</dbReference>
<evidence type="ECO:0000256" key="2">
    <source>
        <dbReference type="SAM" id="SignalP"/>
    </source>
</evidence>
<feature type="signal peptide" evidence="2">
    <location>
        <begin position="1"/>
        <end position="25"/>
    </location>
</feature>
<reference evidence="4" key="1">
    <citation type="submission" date="2015-06" db="EMBL/GenBank/DDBJ databases">
        <authorList>
            <person name="Hoefler B.C."/>
            <person name="Straight P.D."/>
        </authorList>
    </citation>
    <scope>NUCLEOTIDE SEQUENCE [LARGE SCALE GENOMIC DNA]</scope>
    <source>
        <strain evidence="4">DSM 25325</strain>
    </source>
</reference>
<feature type="chain" id="PRO_5006848908" description="Carboxypeptidase regulatory-like domain-containing protein" evidence="2">
    <location>
        <begin position="26"/>
        <end position="178"/>
    </location>
</feature>
<evidence type="ECO:0000313" key="3">
    <source>
        <dbReference type="EMBL" id="ALX34803.1"/>
    </source>
</evidence>
<dbReference type="InterPro" id="IPR013784">
    <property type="entry name" value="Carb-bd-like_fold"/>
</dbReference>
<evidence type="ECO:0000256" key="1">
    <source>
        <dbReference type="SAM" id="MobiDB-lite"/>
    </source>
</evidence>
<keyword evidence="4" id="KW-1185">Reference proteome</keyword>
<name>A0A0U4EZF6_9BURK</name>
<proteinExistence type="predicted"/>
<gene>
    <name evidence="3" type="ORF">ABW99_12355</name>
</gene>
<dbReference type="Proteomes" id="UP000036700">
    <property type="component" value="Chromosome"/>
</dbReference>
<evidence type="ECO:0008006" key="5">
    <source>
        <dbReference type="Google" id="ProtNLM"/>
    </source>
</evidence>
<accession>A0A0U4EZF6</accession>
<dbReference type="EMBL" id="CP011568">
    <property type="protein sequence ID" value="ALX34803.1"/>
    <property type="molecule type" value="Genomic_DNA"/>
</dbReference>
<dbReference type="STRING" id="445709.ABW99_12355"/>
<dbReference type="KEGG" id="ptx:ABW99_12355"/>
<feature type="compositionally biased region" description="Basic residues" evidence="1">
    <location>
        <begin position="169"/>
        <end position="178"/>
    </location>
</feature>
<organism evidence="3 4">
    <name type="scientific">Pandoraea thiooxydans</name>
    <dbReference type="NCBI Taxonomy" id="445709"/>
    <lineage>
        <taxon>Bacteria</taxon>
        <taxon>Pseudomonadati</taxon>
        <taxon>Pseudomonadota</taxon>
        <taxon>Betaproteobacteria</taxon>
        <taxon>Burkholderiales</taxon>
        <taxon>Burkholderiaceae</taxon>
        <taxon>Pandoraea</taxon>
    </lineage>
</organism>
<dbReference type="RefSeq" id="WP_052892697.1">
    <property type="nucleotide sequence ID" value="NZ_CP011568.3"/>
</dbReference>
<dbReference type="AlphaFoldDB" id="A0A0U4EZF6"/>
<dbReference type="GO" id="GO:0030246">
    <property type="term" value="F:carbohydrate binding"/>
    <property type="evidence" value="ECO:0007669"/>
    <property type="project" value="InterPro"/>
</dbReference>
<evidence type="ECO:0000313" key="4">
    <source>
        <dbReference type="Proteomes" id="UP000036700"/>
    </source>
</evidence>
<feature type="region of interest" description="Disordered" evidence="1">
    <location>
        <begin position="142"/>
        <end position="178"/>
    </location>
</feature>
<keyword evidence="2" id="KW-0732">Signal</keyword>
<sequence>MSYAKNIAATLAVSLALAGAAAAQAPLPGELSPQRAGSVAYLSGGVGEDEVQAMRAAAPQYSLRMTFAQAGGAYLADVHVRIERADGAVVLSTITTGPFLYVELPPGTYRVRARYEGAAQERNVTIARQGSASPVFVWAGGETDAASPAGTPDTRHARPCAAEPCERPHRPHRLHRPR</sequence>